<evidence type="ECO:0000313" key="7">
    <source>
        <dbReference type="Proteomes" id="UP000249135"/>
    </source>
</evidence>
<name>A0A2W5STN5_VARPD</name>
<organism evidence="6 7">
    <name type="scientific">Variovorax paradoxus</name>
    <dbReference type="NCBI Taxonomy" id="34073"/>
    <lineage>
        <taxon>Bacteria</taxon>
        <taxon>Pseudomonadati</taxon>
        <taxon>Pseudomonadota</taxon>
        <taxon>Betaproteobacteria</taxon>
        <taxon>Burkholderiales</taxon>
        <taxon>Comamonadaceae</taxon>
        <taxon>Variovorax</taxon>
    </lineage>
</organism>
<evidence type="ECO:0000313" key="6">
    <source>
        <dbReference type="EMBL" id="PZQ78120.1"/>
    </source>
</evidence>
<dbReference type="InterPro" id="IPR036388">
    <property type="entry name" value="WH-like_DNA-bd_sf"/>
</dbReference>
<sequence>MENPNTGSQTVARAIELLRLVSKGGRVGLRLSEATQASGLSRPTAHRLLKELIDGGLLMRSANKRYFLGQFAYELGLSAATQFHLRDLCAPCLDRLAQETGDTVFLVVRSGPDSFCLDRRTGAFPVKVFSVEVGHRQPMGVGAGGLALLSWLPEQDRRSTIARNAAALPQHGGLTASALTRLVEEARAQGFSRVADFAIQGVTGVGMPVCDDQGVPIVALSVTSISARMTAEHQGEVLRGLSREAAKLKQLLGATLQAARIDARP</sequence>
<evidence type="ECO:0000256" key="1">
    <source>
        <dbReference type="ARBA" id="ARBA00023015"/>
    </source>
</evidence>
<dbReference type="PROSITE" id="PS51077">
    <property type="entry name" value="HTH_ICLR"/>
    <property type="match status" value="1"/>
</dbReference>
<evidence type="ECO:0000259" key="4">
    <source>
        <dbReference type="PROSITE" id="PS51077"/>
    </source>
</evidence>
<dbReference type="PANTHER" id="PTHR30136:SF39">
    <property type="entry name" value="TRANSCRIPTIONAL REGULATORY PROTEIN"/>
    <property type="match status" value="1"/>
</dbReference>
<keyword evidence="2" id="KW-0238">DNA-binding</keyword>
<evidence type="ECO:0000256" key="2">
    <source>
        <dbReference type="ARBA" id="ARBA00023125"/>
    </source>
</evidence>
<keyword evidence="1" id="KW-0805">Transcription regulation</keyword>
<dbReference type="InterPro" id="IPR005471">
    <property type="entry name" value="Tscrpt_reg_IclR_N"/>
</dbReference>
<reference evidence="6 7" key="1">
    <citation type="submission" date="2017-08" db="EMBL/GenBank/DDBJ databases">
        <title>Infants hospitalized years apart are colonized by the same room-sourced microbial strains.</title>
        <authorList>
            <person name="Brooks B."/>
            <person name="Olm M.R."/>
            <person name="Firek B.A."/>
            <person name="Baker R."/>
            <person name="Thomas B.C."/>
            <person name="Morowitz M.J."/>
            <person name="Banfield J.F."/>
        </authorList>
    </citation>
    <scope>NUCLEOTIDE SEQUENCE [LARGE SCALE GENOMIC DNA]</scope>
    <source>
        <strain evidence="6">S2_005_003_R2_41</strain>
    </source>
</reference>
<dbReference type="SUPFAM" id="SSF46785">
    <property type="entry name" value="Winged helix' DNA-binding domain"/>
    <property type="match status" value="1"/>
</dbReference>
<dbReference type="Gene3D" id="3.30.450.40">
    <property type="match status" value="1"/>
</dbReference>
<dbReference type="SMART" id="SM00346">
    <property type="entry name" value="HTH_ICLR"/>
    <property type="match status" value="1"/>
</dbReference>
<evidence type="ECO:0000256" key="3">
    <source>
        <dbReference type="ARBA" id="ARBA00023163"/>
    </source>
</evidence>
<dbReference type="GO" id="GO:0003677">
    <property type="term" value="F:DNA binding"/>
    <property type="evidence" value="ECO:0007669"/>
    <property type="project" value="UniProtKB-KW"/>
</dbReference>
<dbReference type="Pfam" id="PF09339">
    <property type="entry name" value="HTH_IclR"/>
    <property type="match status" value="1"/>
</dbReference>
<dbReference type="PROSITE" id="PS51078">
    <property type="entry name" value="ICLR_ED"/>
    <property type="match status" value="1"/>
</dbReference>
<dbReference type="InterPro" id="IPR014757">
    <property type="entry name" value="Tscrpt_reg_IclR_C"/>
</dbReference>
<gene>
    <name evidence="6" type="ORF">DI563_01465</name>
</gene>
<feature type="domain" description="IclR-ED" evidence="5">
    <location>
        <begin position="71"/>
        <end position="254"/>
    </location>
</feature>
<dbReference type="InterPro" id="IPR029016">
    <property type="entry name" value="GAF-like_dom_sf"/>
</dbReference>
<dbReference type="Pfam" id="PF01614">
    <property type="entry name" value="IclR_C"/>
    <property type="match status" value="1"/>
</dbReference>
<proteinExistence type="predicted"/>
<dbReference type="Gene3D" id="1.10.10.10">
    <property type="entry name" value="Winged helix-like DNA-binding domain superfamily/Winged helix DNA-binding domain"/>
    <property type="match status" value="1"/>
</dbReference>
<accession>A0A2W5STN5</accession>
<dbReference type="GO" id="GO:0045892">
    <property type="term" value="P:negative regulation of DNA-templated transcription"/>
    <property type="evidence" value="ECO:0007669"/>
    <property type="project" value="TreeGrafter"/>
</dbReference>
<dbReference type="InterPro" id="IPR050707">
    <property type="entry name" value="HTH_MetabolicPath_Reg"/>
</dbReference>
<dbReference type="GO" id="GO:0003700">
    <property type="term" value="F:DNA-binding transcription factor activity"/>
    <property type="evidence" value="ECO:0007669"/>
    <property type="project" value="TreeGrafter"/>
</dbReference>
<dbReference type="PANTHER" id="PTHR30136">
    <property type="entry name" value="HELIX-TURN-HELIX TRANSCRIPTIONAL REGULATOR, ICLR FAMILY"/>
    <property type="match status" value="1"/>
</dbReference>
<protein>
    <submittedName>
        <fullName evidence="6">IclR family transcriptional regulator</fullName>
    </submittedName>
</protein>
<dbReference type="EMBL" id="QFPP01000005">
    <property type="protein sequence ID" value="PZQ78120.1"/>
    <property type="molecule type" value="Genomic_DNA"/>
</dbReference>
<dbReference type="SUPFAM" id="SSF55781">
    <property type="entry name" value="GAF domain-like"/>
    <property type="match status" value="1"/>
</dbReference>
<dbReference type="Proteomes" id="UP000249135">
    <property type="component" value="Unassembled WGS sequence"/>
</dbReference>
<evidence type="ECO:0000259" key="5">
    <source>
        <dbReference type="PROSITE" id="PS51078"/>
    </source>
</evidence>
<feature type="domain" description="HTH iclR-type" evidence="4">
    <location>
        <begin position="8"/>
        <end position="70"/>
    </location>
</feature>
<comment type="caution">
    <text evidence="6">The sequence shown here is derived from an EMBL/GenBank/DDBJ whole genome shotgun (WGS) entry which is preliminary data.</text>
</comment>
<dbReference type="InterPro" id="IPR036390">
    <property type="entry name" value="WH_DNA-bd_sf"/>
</dbReference>
<keyword evidence="3" id="KW-0804">Transcription</keyword>
<dbReference type="AlphaFoldDB" id="A0A2W5STN5"/>